<protein>
    <submittedName>
        <fullName evidence="2">Uncharacterized protein</fullName>
    </submittedName>
</protein>
<accession>A0A9X0BZL6</accession>
<feature type="region of interest" description="Disordered" evidence="1">
    <location>
        <begin position="1"/>
        <end position="30"/>
    </location>
</feature>
<dbReference type="Proteomes" id="UP001148312">
    <property type="component" value="Unassembled WGS sequence"/>
</dbReference>
<proteinExistence type="predicted"/>
<reference evidence="2" key="1">
    <citation type="submission" date="2022-12" db="EMBL/GenBank/DDBJ databases">
        <authorList>
            <person name="Petersen C."/>
        </authorList>
    </citation>
    <scope>NUCLEOTIDE SEQUENCE</scope>
    <source>
        <strain evidence="2">IBT 30728</strain>
    </source>
</reference>
<reference evidence="2" key="2">
    <citation type="journal article" date="2023" name="IMA Fungus">
        <title>Comparative genomic study of the Penicillium genus elucidates a diverse pangenome and 15 lateral gene transfer events.</title>
        <authorList>
            <person name="Petersen C."/>
            <person name="Sorensen T."/>
            <person name="Nielsen M.R."/>
            <person name="Sondergaard T.E."/>
            <person name="Sorensen J.L."/>
            <person name="Fitzpatrick D.A."/>
            <person name="Frisvad J.C."/>
            <person name="Nielsen K.L."/>
        </authorList>
    </citation>
    <scope>NUCLEOTIDE SEQUENCE</scope>
    <source>
        <strain evidence="2">IBT 30728</strain>
    </source>
</reference>
<organism evidence="2 3">
    <name type="scientific">Penicillium diatomitis</name>
    <dbReference type="NCBI Taxonomy" id="2819901"/>
    <lineage>
        <taxon>Eukaryota</taxon>
        <taxon>Fungi</taxon>
        <taxon>Dikarya</taxon>
        <taxon>Ascomycota</taxon>
        <taxon>Pezizomycotina</taxon>
        <taxon>Eurotiomycetes</taxon>
        <taxon>Eurotiomycetidae</taxon>
        <taxon>Eurotiales</taxon>
        <taxon>Aspergillaceae</taxon>
        <taxon>Penicillium</taxon>
    </lineage>
</organism>
<comment type="caution">
    <text evidence="2">The sequence shown here is derived from an EMBL/GenBank/DDBJ whole genome shotgun (WGS) entry which is preliminary data.</text>
</comment>
<sequence length="221" mass="24001">MLGTVIRPFNRRSNLERSRPKGSTEGPLGTFSNFDEARLFSEGIRSLTTRPNIQPDSARAKNASDTVNILFKGKLVDPWTDEDDATGCCCTGTDVSPSPLSGGFGLDPGFAKHAVVLSWASLLDASYSVTLSHQRFPPGNHQAAPQRRCSFPATDTPLARLARVYGNPVRGQHLSQVPAQIASTLFSVIRTPLLHLRSRKCLHCTARVDPPDRVAAFESCS</sequence>
<keyword evidence="3" id="KW-1185">Reference proteome</keyword>
<evidence type="ECO:0000313" key="2">
    <source>
        <dbReference type="EMBL" id="KAJ5491307.1"/>
    </source>
</evidence>
<dbReference type="EMBL" id="JAPWDQ010000003">
    <property type="protein sequence ID" value="KAJ5491307.1"/>
    <property type="molecule type" value="Genomic_DNA"/>
</dbReference>
<name>A0A9X0BZL6_9EURO</name>
<dbReference type="RefSeq" id="XP_056792436.1">
    <property type="nucleotide sequence ID" value="XM_056932477.1"/>
</dbReference>
<dbReference type="AlphaFoldDB" id="A0A9X0BZL6"/>
<evidence type="ECO:0000256" key="1">
    <source>
        <dbReference type="SAM" id="MobiDB-lite"/>
    </source>
</evidence>
<evidence type="ECO:0000313" key="3">
    <source>
        <dbReference type="Proteomes" id="UP001148312"/>
    </source>
</evidence>
<dbReference type="GeneID" id="81622726"/>
<gene>
    <name evidence="2" type="ORF">N7539_002874</name>
</gene>